<reference evidence="2" key="1">
    <citation type="submission" date="2021-01" db="EMBL/GenBank/DDBJ databases">
        <authorList>
            <person name="Corre E."/>
            <person name="Pelletier E."/>
            <person name="Niang G."/>
            <person name="Scheremetjew M."/>
            <person name="Finn R."/>
            <person name="Kale V."/>
            <person name="Holt S."/>
            <person name="Cochrane G."/>
            <person name="Meng A."/>
            <person name="Brown T."/>
            <person name="Cohen L."/>
        </authorList>
    </citation>
    <scope>NUCLEOTIDE SEQUENCE</scope>
    <source>
        <strain evidence="2">NIES-2562</strain>
    </source>
</reference>
<feature type="transmembrane region" description="Helical" evidence="1">
    <location>
        <begin position="450"/>
        <end position="475"/>
    </location>
</feature>
<keyword evidence="1" id="KW-0472">Membrane</keyword>
<proteinExistence type="predicted"/>
<keyword evidence="1" id="KW-0812">Transmembrane</keyword>
<protein>
    <submittedName>
        <fullName evidence="2">Uncharacterized protein</fullName>
    </submittedName>
</protein>
<accession>A0A7S3DAT6</accession>
<sequence length="552" mass="63161">MKRRGTKALSRNIMHNTELEMSSEHDEEHVDFNANNAQISFENSFHALDGYFYFFSHPITCTVLYLFFSFRVVWWFLLQWEPESISYASRFYFSCLSLLPMLVQLLYMVRFRRPAVAKRSFEGISVRPVMFEFGEIDFSRLPEDDEDGEVVVGHEELSRTVEERSKSTIDEDDFYIESAMMGGDDVKLLSLKDRKLTVLTHMAGVFRKAVEALWSYEGASSSSFPQELAWRTEESFEVLRQRTRAINGTLYFGIIAMIATFLGAALRDIVVAFVDHADESKTRKYYNFFGEGNGTYSPHNLPLIGYNISAFLLSQYTNAYGIGSGVEAGLLVGHLLMPFLAFTATATLQKVRMNVFFLRLVRFADIKAEIVEKRMEKYPNLDRKDSRMTRLHKAEREHLIHEIFREYLDIQTDVNDAGELWEPFLGCTLFIAAIMFLVTLYQLLDSKDTAVKTTVFICLAAIACIVVTVVLIVYFNTVCEELERLVNGAHIDHFDELGGREYLLRYFASNPLRFRMFGFSITPSFLAGFASAAGTTFVIAAMKFLDPFNSGN</sequence>
<feature type="transmembrane region" description="Helical" evidence="1">
    <location>
        <begin position="424"/>
        <end position="444"/>
    </location>
</feature>
<name>A0A7S3DAT6_9EUKA</name>
<feature type="transmembrane region" description="Helical" evidence="1">
    <location>
        <begin position="328"/>
        <end position="348"/>
    </location>
</feature>
<feature type="transmembrane region" description="Helical" evidence="1">
    <location>
        <begin position="250"/>
        <end position="274"/>
    </location>
</feature>
<organism evidence="2">
    <name type="scientific">Palpitomonas bilix</name>
    <dbReference type="NCBI Taxonomy" id="652834"/>
    <lineage>
        <taxon>Eukaryota</taxon>
        <taxon>Eukaryota incertae sedis</taxon>
    </lineage>
</organism>
<keyword evidence="1" id="KW-1133">Transmembrane helix</keyword>
<feature type="transmembrane region" description="Helical" evidence="1">
    <location>
        <begin position="89"/>
        <end position="109"/>
    </location>
</feature>
<dbReference type="EMBL" id="HBIB01021312">
    <property type="protein sequence ID" value="CAE0251597.1"/>
    <property type="molecule type" value="Transcribed_RNA"/>
</dbReference>
<evidence type="ECO:0000256" key="1">
    <source>
        <dbReference type="SAM" id="Phobius"/>
    </source>
</evidence>
<evidence type="ECO:0000313" key="2">
    <source>
        <dbReference type="EMBL" id="CAE0251597.1"/>
    </source>
</evidence>
<gene>
    <name evidence="2" type="ORF">PBIL07802_LOCUS13821</name>
</gene>
<dbReference type="AlphaFoldDB" id="A0A7S3DAT6"/>
<feature type="transmembrane region" description="Helical" evidence="1">
    <location>
        <begin position="51"/>
        <end position="77"/>
    </location>
</feature>
<feature type="transmembrane region" description="Helical" evidence="1">
    <location>
        <begin position="525"/>
        <end position="545"/>
    </location>
</feature>